<dbReference type="RefSeq" id="WP_297976422.1">
    <property type="nucleotide sequence ID" value="NZ_JAYKBV010000002.1"/>
</dbReference>
<evidence type="ECO:0000313" key="2">
    <source>
        <dbReference type="EMBL" id="MEB3039395.1"/>
    </source>
</evidence>
<accession>A0ABU5Y646</accession>
<evidence type="ECO:0000256" key="1">
    <source>
        <dbReference type="SAM" id="Phobius"/>
    </source>
</evidence>
<evidence type="ECO:0008006" key="4">
    <source>
        <dbReference type="Google" id="ProtNLM"/>
    </source>
</evidence>
<dbReference type="Proteomes" id="UP001324270">
    <property type="component" value="Unassembled WGS sequence"/>
</dbReference>
<evidence type="ECO:0000313" key="3">
    <source>
        <dbReference type="Proteomes" id="UP001324270"/>
    </source>
</evidence>
<reference evidence="2 3" key="1">
    <citation type="submission" date="2023-12" db="EMBL/GenBank/DDBJ databases">
        <title>Genomic sequences of Capnocytophaga and Parvimonas strains.</title>
        <authorList>
            <person name="Watt R.M."/>
            <person name="Wang M."/>
            <person name="Yang T."/>
            <person name="Tong W.M."/>
        </authorList>
    </citation>
    <scope>NUCLEOTIDE SEQUENCE [LARGE SCALE GENOMIC DNA]</scope>
    <source>
        <strain evidence="2 3">CCUG 13156</strain>
    </source>
</reference>
<keyword evidence="1" id="KW-0472">Membrane</keyword>
<comment type="caution">
    <text evidence="2">The sequence shown here is derived from an EMBL/GenBank/DDBJ whole genome shotgun (WGS) entry which is preliminary data.</text>
</comment>
<sequence length="81" mass="9389">MKNENDYQKLLALRDKINNKSATFEEQKEYVRMLTNEGKLTEEQYQMFAQKDKLQNDVLNAALTIGGIILLAWLVGKLINK</sequence>
<proteinExistence type="predicted"/>
<gene>
    <name evidence="2" type="ORF">VJJ49_01635</name>
</gene>
<keyword evidence="1" id="KW-1133">Transmembrane helix</keyword>
<dbReference type="EMBL" id="JAYKBV010000002">
    <property type="protein sequence ID" value="MEB3039395.1"/>
    <property type="molecule type" value="Genomic_DNA"/>
</dbReference>
<protein>
    <recommendedName>
        <fullName evidence="4">SHOCT domain-containing protein</fullName>
    </recommendedName>
</protein>
<name>A0ABU5Y646_9FLAO</name>
<keyword evidence="1" id="KW-0812">Transmembrane</keyword>
<keyword evidence="3" id="KW-1185">Reference proteome</keyword>
<feature type="transmembrane region" description="Helical" evidence="1">
    <location>
        <begin position="58"/>
        <end position="76"/>
    </location>
</feature>
<organism evidence="2 3">
    <name type="scientific">Capnocytophaga gingivalis</name>
    <dbReference type="NCBI Taxonomy" id="1017"/>
    <lineage>
        <taxon>Bacteria</taxon>
        <taxon>Pseudomonadati</taxon>
        <taxon>Bacteroidota</taxon>
        <taxon>Flavobacteriia</taxon>
        <taxon>Flavobacteriales</taxon>
        <taxon>Flavobacteriaceae</taxon>
        <taxon>Capnocytophaga</taxon>
    </lineage>
</organism>